<dbReference type="EMBL" id="VJMH01007220">
    <property type="protein sequence ID" value="KAF0685105.1"/>
    <property type="molecule type" value="Genomic_DNA"/>
</dbReference>
<dbReference type="InterPro" id="IPR015590">
    <property type="entry name" value="Aldehyde_DH_dom"/>
</dbReference>
<feature type="compositionally biased region" description="Low complexity" evidence="8">
    <location>
        <begin position="16"/>
        <end position="25"/>
    </location>
</feature>
<evidence type="ECO:0000256" key="6">
    <source>
        <dbReference type="PROSITE-ProRule" id="PRU10007"/>
    </source>
</evidence>
<evidence type="ECO:0000259" key="10">
    <source>
        <dbReference type="Pfam" id="PF00171"/>
    </source>
</evidence>
<evidence type="ECO:0000313" key="13">
    <source>
        <dbReference type="Proteomes" id="UP000332933"/>
    </source>
</evidence>
<feature type="active site" evidence="5">
    <location>
        <position position="264"/>
    </location>
</feature>
<dbReference type="Proteomes" id="UP000332933">
    <property type="component" value="Unassembled WGS sequence"/>
</dbReference>
<name>A0A485LND4_9STRA</name>
<keyword evidence="9" id="KW-0812">Transmembrane</keyword>
<protein>
    <recommendedName>
        <fullName evidence="4">Aldehyde dehydrogenase</fullName>
    </recommendedName>
</protein>
<reference evidence="12 13" key="1">
    <citation type="submission" date="2019-03" db="EMBL/GenBank/DDBJ databases">
        <authorList>
            <person name="Gaulin E."/>
            <person name="Dumas B."/>
        </authorList>
    </citation>
    <scope>NUCLEOTIDE SEQUENCE [LARGE SCALE GENOMIC DNA]</scope>
    <source>
        <strain evidence="12">CBS 568.67</strain>
    </source>
</reference>
<dbReference type="EMBL" id="CAADRA010007246">
    <property type="protein sequence ID" value="VFT99629.1"/>
    <property type="molecule type" value="Genomic_DNA"/>
</dbReference>
<feature type="transmembrane region" description="Helical" evidence="9">
    <location>
        <begin position="494"/>
        <end position="515"/>
    </location>
</feature>
<dbReference type="FunFam" id="3.40.605.10:FF:000004">
    <property type="entry name" value="Aldehyde dehydrogenase"/>
    <property type="match status" value="1"/>
</dbReference>
<keyword evidence="3" id="KW-0520">NAD</keyword>
<keyword evidence="13" id="KW-1185">Reference proteome</keyword>
<sequence>MVASPAEKKTITRKPASTASSIRASTTTLRASFNQGKTRPLETRKHMLKQIQTLLTEGQEQLEEAFLEDLHKHPTEVFSLELALVFAEIQEHLDYLDDWAAPQKVSTNLVNLPGSSAIISDPLGVCCIMDTWNYPVMLLFVPLVGCISAGNCALVRLPTHGTCDNITAVMASLIDQYLDPDIVQYVVGGIDANIAMLAEKFDLIFVTGGTTIGKIVARAAAETLTPVVLELGGKSPCIVDSNVDLQVAATRVAWGAFVNCGQTCVRPDYLFVHSKIAKEFMGLLVDRLDAFFGGNPQTSDSYGRLVNAAQVNRLAAIIDADRPYVVHGGDVDAENRYIAPTLLNFKSDMRAFEASAAMQGELFGPILPIVYYDNVQDTIDFVNARPKPLSLYVFSNSQKQVVQPVLDQTSSGSACVNDVILHLTNSKLPFGGVGNSGMGAYHGHHSFRTFSHQKAVMYKSTMGDIPFRYMPYTPTSAKVLKLAMMPISRQKQQVAWVVAVTTIAAIASAILWSVCK</sequence>
<evidence type="ECO:0000256" key="8">
    <source>
        <dbReference type="SAM" id="MobiDB-lite"/>
    </source>
</evidence>
<dbReference type="Pfam" id="PF00171">
    <property type="entry name" value="Aldedh"/>
    <property type="match status" value="1"/>
</dbReference>
<organism evidence="12 13">
    <name type="scientific">Aphanomyces stellatus</name>
    <dbReference type="NCBI Taxonomy" id="120398"/>
    <lineage>
        <taxon>Eukaryota</taxon>
        <taxon>Sar</taxon>
        <taxon>Stramenopiles</taxon>
        <taxon>Oomycota</taxon>
        <taxon>Saprolegniomycetes</taxon>
        <taxon>Saprolegniales</taxon>
        <taxon>Verrucalvaceae</taxon>
        <taxon>Aphanomyces</taxon>
    </lineage>
</organism>
<keyword evidence="2 4" id="KW-0560">Oxidoreductase</keyword>
<dbReference type="InterPro" id="IPR016161">
    <property type="entry name" value="Ald_DH/histidinol_DH"/>
</dbReference>
<keyword evidence="9" id="KW-0472">Membrane</keyword>
<feature type="domain" description="Aldehyde dehydrogenase" evidence="10">
    <location>
        <begin position="2"/>
        <end position="456"/>
    </location>
</feature>
<dbReference type="InterPro" id="IPR029510">
    <property type="entry name" value="Ald_DH_CS_GLU"/>
</dbReference>
<evidence type="ECO:0000313" key="12">
    <source>
        <dbReference type="EMBL" id="VFT99629.1"/>
    </source>
</evidence>
<proteinExistence type="inferred from homology"/>
<reference evidence="11" key="2">
    <citation type="submission" date="2019-06" db="EMBL/GenBank/DDBJ databases">
        <title>Genomics analysis of Aphanomyces spp. identifies a new class of oomycete effector associated with host adaptation.</title>
        <authorList>
            <person name="Gaulin E."/>
        </authorList>
    </citation>
    <scope>NUCLEOTIDE SEQUENCE</scope>
    <source>
        <strain evidence="11">CBS 578.67</strain>
    </source>
</reference>
<dbReference type="FunFam" id="3.40.309.10:FF:000003">
    <property type="entry name" value="Aldehyde dehydrogenase"/>
    <property type="match status" value="1"/>
</dbReference>
<feature type="compositionally biased region" description="Basic and acidic residues" evidence="8">
    <location>
        <begin position="1"/>
        <end position="10"/>
    </location>
</feature>
<dbReference type="AlphaFoldDB" id="A0A485LND4"/>
<dbReference type="PANTHER" id="PTHR43570:SF16">
    <property type="entry name" value="ALDEHYDE DEHYDROGENASE TYPE III, ISOFORM Q"/>
    <property type="match status" value="1"/>
</dbReference>
<dbReference type="InterPro" id="IPR012394">
    <property type="entry name" value="Aldehyde_DH_NAD(P)"/>
</dbReference>
<evidence type="ECO:0000256" key="3">
    <source>
        <dbReference type="ARBA" id="ARBA00023027"/>
    </source>
</evidence>
<dbReference type="CDD" id="cd07087">
    <property type="entry name" value="ALDH_F3-13-14_CALDH-like"/>
    <property type="match status" value="1"/>
</dbReference>
<comment type="similarity">
    <text evidence="1 4 7">Belongs to the aldehyde dehydrogenase family.</text>
</comment>
<evidence type="ECO:0000256" key="7">
    <source>
        <dbReference type="RuleBase" id="RU003345"/>
    </source>
</evidence>
<dbReference type="InterPro" id="IPR016163">
    <property type="entry name" value="Ald_DH_C"/>
</dbReference>
<dbReference type="OrthoDB" id="440325at2759"/>
<dbReference type="PIRSF" id="PIRSF036492">
    <property type="entry name" value="ALDH"/>
    <property type="match status" value="1"/>
</dbReference>
<feature type="active site" evidence="5 6">
    <location>
        <position position="230"/>
    </location>
</feature>
<dbReference type="InterPro" id="IPR016162">
    <property type="entry name" value="Ald_DH_N"/>
</dbReference>
<feature type="region of interest" description="Disordered" evidence="8">
    <location>
        <begin position="1"/>
        <end position="25"/>
    </location>
</feature>
<dbReference type="Gene3D" id="3.40.309.10">
    <property type="entry name" value="Aldehyde Dehydrogenase, Chain A, domain 2"/>
    <property type="match status" value="1"/>
</dbReference>
<evidence type="ECO:0000256" key="9">
    <source>
        <dbReference type="SAM" id="Phobius"/>
    </source>
</evidence>
<accession>A0A485LND4</accession>
<dbReference type="GO" id="GO:0004029">
    <property type="term" value="F:aldehyde dehydrogenase (NAD+) activity"/>
    <property type="evidence" value="ECO:0007669"/>
    <property type="project" value="TreeGrafter"/>
</dbReference>
<evidence type="ECO:0000256" key="1">
    <source>
        <dbReference type="ARBA" id="ARBA00009986"/>
    </source>
</evidence>
<dbReference type="Gene3D" id="3.40.605.10">
    <property type="entry name" value="Aldehyde Dehydrogenase, Chain A, domain 1"/>
    <property type="match status" value="1"/>
</dbReference>
<keyword evidence="9" id="KW-1133">Transmembrane helix</keyword>
<evidence type="ECO:0000313" key="11">
    <source>
        <dbReference type="EMBL" id="KAF0685105.1"/>
    </source>
</evidence>
<dbReference type="PANTHER" id="PTHR43570">
    <property type="entry name" value="ALDEHYDE DEHYDROGENASE"/>
    <property type="match status" value="1"/>
</dbReference>
<evidence type="ECO:0000256" key="2">
    <source>
        <dbReference type="ARBA" id="ARBA00023002"/>
    </source>
</evidence>
<dbReference type="GO" id="GO:0005737">
    <property type="term" value="C:cytoplasm"/>
    <property type="evidence" value="ECO:0007669"/>
    <property type="project" value="TreeGrafter"/>
</dbReference>
<dbReference type="SUPFAM" id="SSF53720">
    <property type="entry name" value="ALDH-like"/>
    <property type="match status" value="1"/>
</dbReference>
<dbReference type="PROSITE" id="PS00687">
    <property type="entry name" value="ALDEHYDE_DEHYDR_GLU"/>
    <property type="match status" value="1"/>
</dbReference>
<evidence type="ECO:0000256" key="5">
    <source>
        <dbReference type="PIRSR" id="PIRSR036492-1"/>
    </source>
</evidence>
<dbReference type="GO" id="GO:0006081">
    <property type="term" value="P:aldehyde metabolic process"/>
    <property type="evidence" value="ECO:0007669"/>
    <property type="project" value="InterPro"/>
</dbReference>
<evidence type="ECO:0000256" key="4">
    <source>
        <dbReference type="PIRNR" id="PIRNR036492"/>
    </source>
</evidence>
<gene>
    <name evidence="12" type="primary">Aste57867_22979</name>
    <name evidence="11" type="ORF">As57867_022908</name>
    <name evidence="12" type="ORF">ASTE57867_22979</name>
</gene>